<evidence type="ECO:0000313" key="2">
    <source>
        <dbReference type="EMBL" id="MDN4611459.1"/>
    </source>
</evidence>
<proteinExistence type="predicted"/>
<dbReference type="RefSeq" id="WP_301227444.1">
    <property type="nucleotide sequence ID" value="NZ_JAROCG010000001.1"/>
</dbReference>
<keyword evidence="3" id="KW-1185">Reference proteome</keyword>
<dbReference type="Proteomes" id="UP001174209">
    <property type="component" value="Unassembled WGS sequence"/>
</dbReference>
<gene>
    <name evidence="2" type="ORF">P5G52_11360</name>
</gene>
<keyword evidence="1" id="KW-0472">Membrane</keyword>
<evidence type="ECO:0000313" key="3">
    <source>
        <dbReference type="Proteomes" id="UP001174209"/>
    </source>
</evidence>
<accession>A0ABT8K561</accession>
<name>A0ABT8K561_9MICC</name>
<sequence length="158" mass="17098">MNPDTWGTVADWVGGIGTTAAFVAAVVVMAKDAKVRKIAQARKVVYVAETTQLMAISVPGGPSYGGGTSTRYILKNLSDEPIYRVFFYAHAGSKAGTALDSTAVILPGDEFSYDFDIDEPPLACFRDNSNIGWIRNIKGKVHPYRGRAFELDAKAYAE</sequence>
<protein>
    <submittedName>
        <fullName evidence="2">Uncharacterized protein</fullName>
    </submittedName>
</protein>
<evidence type="ECO:0000256" key="1">
    <source>
        <dbReference type="SAM" id="Phobius"/>
    </source>
</evidence>
<comment type="caution">
    <text evidence="2">The sequence shown here is derived from an EMBL/GenBank/DDBJ whole genome shotgun (WGS) entry which is preliminary data.</text>
</comment>
<reference evidence="2" key="1">
    <citation type="submission" date="2023-06" db="EMBL/GenBank/DDBJ databases">
        <title>MT1 and MT2 Draft Genomes of Novel Species.</title>
        <authorList>
            <person name="Venkateswaran K."/>
        </authorList>
    </citation>
    <scope>NUCLEOTIDE SEQUENCE</scope>
    <source>
        <strain evidence="2">IIF3SC-B10</strain>
    </source>
</reference>
<feature type="transmembrane region" description="Helical" evidence="1">
    <location>
        <begin position="12"/>
        <end position="30"/>
    </location>
</feature>
<dbReference type="EMBL" id="JAROCG010000001">
    <property type="protein sequence ID" value="MDN4611459.1"/>
    <property type="molecule type" value="Genomic_DNA"/>
</dbReference>
<keyword evidence="1" id="KW-0812">Transmembrane</keyword>
<organism evidence="2 3">
    <name type="scientific">Arthrobacter burdickii</name>
    <dbReference type="NCBI Taxonomy" id="3035920"/>
    <lineage>
        <taxon>Bacteria</taxon>
        <taxon>Bacillati</taxon>
        <taxon>Actinomycetota</taxon>
        <taxon>Actinomycetes</taxon>
        <taxon>Micrococcales</taxon>
        <taxon>Micrococcaceae</taxon>
        <taxon>Arthrobacter</taxon>
    </lineage>
</organism>
<keyword evidence="1" id="KW-1133">Transmembrane helix</keyword>